<dbReference type="SUPFAM" id="SSF161084">
    <property type="entry name" value="MAPEG domain-like"/>
    <property type="match status" value="1"/>
</dbReference>
<dbReference type="InterPro" id="IPR001129">
    <property type="entry name" value="Membr-assoc_MAPEG"/>
</dbReference>
<evidence type="ECO:0000313" key="7">
    <source>
        <dbReference type="Proteomes" id="UP000515811"/>
    </source>
</evidence>
<dbReference type="GO" id="GO:0016020">
    <property type="term" value="C:membrane"/>
    <property type="evidence" value="ECO:0007669"/>
    <property type="project" value="UniProtKB-SubCell"/>
</dbReference>
<evidence type="ECO:0000256" key="2">
    <source>
        <dbReference type="ARBA" id="ARBA00022692"/>
    </source>
</evidence>
<feature type="transmembrane region" description="Helical" evidence="5">
    <location>
        <begin position="119"/>
        <end position="142"/>
    </location>
</feature>
<evidence type="ECO:0000256" key="5">
    <source>
        <dbReference type="SAM" id="Phobius"/>
    </source>
</evidence>
<protein>
    <submittedName>
        <fullName evidence="6">MAPEG family protein</fullName>
    </submittedName>
</protein>
<keyword evidence="4 5" id="KW-0472">Membrane</keyword>
<dbReference type="Gene3D" id="1.20.120.550">
    <property type="entry name" value="Membrane associated eicosanoid/glutathione metabolism-like domain"/>
    <property type="match status" value="1"/>
</dbReference>
<keyword evidence="7" id="KW-1185">Reference proteome</keyword>
<feature type="transmembrane region" description="Helical" evidence="5">
    <location>
        <begin position="6"/>
        <end position="29"/>
    </location>
</feature>
<dbReference type="KEGG" id="drg:H9K76_16240"/>
<sequence length="144" mass="15809">MTAPSTTSILWPAFALAGWTLCMILLLAFRRVRAVQLRVARLGQFALGEAGELPTHVALVNRNYMNLLEMPVLFYTVCVLSFAAGITGWPLVGLAWAYVALRMLHSLVHVTYNRILHRFALFAASNVVLALMWVLAGLGLAARG</sequence>
<name>A0A7G9RKJ1_9BURK</name>
<dbReference type="AlphaFoldDB" id="A0A7G9RKJ1"/>
<feature type="transmembrane region" description="Helical" evidence="5">
    <location>
        <begin position="72"/>
        <end position="99"/>
    </location>
</feature>
<reference evidence="6 7" key="1">
    <citation type="submission" date="2020-08" db="EMBL/GenBank/DDBJ databases">
        <title>Genome sequence of Diaphorobacter ruginosibacter DSM 27467T.</title>
        <authorList>
            <person name="Hyun D.-W."/>
            <person name="Bae J.-W."/>
        </authorList>
    </citation>
    <scope>NUCLEOTIDE SEQUENCE [LARGE SCALE GENOMIC DNA]</scope>
    <source>
        <strain evidence="6 7">DSM 27467</strain>
    </source>
</reference>
<comment type="subcellular location">
    <subcellularLocation>
        <location evidence="1">Membrane</location>
    </subcellularLocation>
</comment>
<keyword evidence="2 5" id="KW-0812">Transmembrane</keyword>
<dbReference type="Pfam" id="PF01124">
    <property type="entry name" value="MAPEG"/>
    <property type="match status" value="1"/>
</dbReference>
<proteinExistence type="predicted"/>
<evidence type="ECO:0000256" key="4">
    <source>
        <dbReference type="ARBA" id="ARBA00023136"/>
    </source>
</evidence>
<dbReference type="Proteomes" id="UP000515811">
    <property type="component" value="Chromosome"/>
</dbReference>
<dbReference type="RefSeq" id="WP_187596386.1">
    <property type="nucleotide sequence ID" value="NZ_CP060714.1"/>
</dbReference>
<dbReference type="InterPro" id="IPR023352">
    <property type="entry name" value="MAPEG-like_dom_sf"/>
</dbReference>
<accession>A0A7G9RKJ1</accession>
<evidence type="ECO:0000313" key="6">
    <source>
        <dbReference type="EMBL" id="QNN56116.1"/>
    </source>
</evidence>
<keyword evidence="3 5" id="KW-1133">Transmembrane helix</keyword>
<organism evidence="6 7">
    <name type="scientific">Diaphorobacter ruginosibacter</name>
    <dbReference type="NCBI Taxonomy" id="1715720"/>
    <lineage>
        <taxon>Bacteria</taxon>
        <taxon>Pseudomonadati</taxon>
        <taxon>Pseudomonadota</taxon>
        <taxon>Betaproteobacteria</taxon>
        <taxon>Burkholderiales</taxon>
        <taxon>Comamonadaceae</taxon>
        <taxon>Diaphorobacter</taxon>
    </lineage>
</organism>
<gene>
    <name evidence="6" type="ORF">H9K76_16240</name>
</gene>
<evidence type="ECO:0000256" key="1">
    <source>
        <dbReference type="ARBA" id="ARBA00004370"/>
    </source>
</evidence>
<evidence type="ECO:0000256" key="3">
    <source>
        <dbReference type="ARBA" id="ARBA00022989"/>
    </source>
</evidence>
<dbReference type="EMBL" id="CP060714">
    <property type="protein sequence ID" value="QNN56116.1"/>
    <property type="molecule type" value="Genomic_DNA"/>
</dbReference>